<gene>
    <name evidence="2" type="ORF">BLL52_4234</name>
</gene>
<evidence type="ECO:0000313" key="3">
    <source>
        <dbReference type="Proteomes" id="UP000185911"/>
    </source>
</evidence>
<sequence length="39" mass="4199">MLLSVSQAGAAGRHQAAKKEKQVKELKPANQGKQKNDIP</sequence>
<evidence type="ECO:0000256" key="1">
    <source>
        <dbReference type="SAM" id="MobiDB-lite"/>
    </source>
</evidence>
<dbReference type="EMBL" id="MSYM01000020">
    <property type="protein sequence ID" value="OLP04638.1"/>
    <property type="molecule type" value="Genomic_DNA"/>
</dbReference>
<dbReference type="Proteomes" id="UP000185911">
    <property type="component" value="Unassembled WGS sequence"/>
</dbReference>
<feature type="compositionally biased region" description="Basic and acidic residues" evidence="1">
    <location>
        <begin position="17"/>
        <end position="27"/>
    </location>
</feature>
<dbReference type="AlphaFoldDB" id="A0A1Q8Y9F7"/>
<comment type="caution">
    <text evidence="2">The sequence shown here is derived from an EMBL/GenBank/DDBJ whole genome shotgun (WGS) entry which is preliminary data.</text>
</comment>
<evidence type="ECO:0000313" key="2">
    <source>
        <dbReference type="EMBL" id="OLP04638.1"/>
    </source>
</evidence>
<proteinExistence type="predicted"/>
<organism evidence="2 3">
    <name type="scientific">Rhodoferax antarcticus ANT.BR</name>
    <dbReference type="NCBI Taxonomy" id="1111071"/>
    <lineage>
        <taxon>Bacteria</taxon>
        <taxon>Pseudomonadati</taxon>
        <taxon>Pseudomonadota</taxon>
        <taxon>Betaproteobacteria</taxon>
        <taxon>Burkholderiales</taxon>
        <taxon>Comamonadaceae</taxon>
        <taxon>Rhodoferax</taxon>
    </lineage>
</organism>
<reference evidence="2 3" key="1">
    <citation type="submission" date="2017-01" db="EMBL/GenBank/DDBJ databases">
        <title>Genome sequence of Rhodoferax antarcticus ANT.BR, a psychrophilic purple nonsulfur bacterium from an Antarctic microbial mat.</title>
        <authorList>
            <person name="Baker J."/>
            <person name="Riester C."/>
            <person name="Skinner B."/>
            <person name="Newell A."/>
            <person name="Swingley W."/>
            <person name="Madigan M."/>
            <person name="Jung D."/>
            <person name="Asao M."/>
            <person name="Chen M."/>
            <person name="Loughlin P."/>
            <person name="Pan H."/>
            <person name="Lin S."/>
            <person name="Li N."/>
            <person name="Shaw J."/>
            <person name="Prado M."/>
            <person name="Sherman C."/>
            <person name="Li X."/>
            <person name="Tang J."/>
            <person name="Blankenship R."/>
            <person name="Zhao T."/>
            <person name="Touchman J."/>
            <person name="Sattley M."/>
        </authorList>
    </citation>
    <scope>NUCLEOTIDE SEQUENCE [LARGE SCALE GENOMIC DNA]</scope>
    <source>
        <strain evidence="2 3">ANT.BR</strain>
    </source>
</reference>
<accession>A0A1Q8Y9F7</accession>
<name>A0A1Q8Y9F7_9BURK</name>
<feature type="region of interest" description="Disordered" evidence="1">
    <location>
        <begin position="1"/>
        <end position="39"/>
    </location>
</feature>
<protein>
    <submittedName>
        <fullName evidence="2">Uncharacterized protein</fullName>
    </submittedName>
</protein>
<keyword evidence="3" id="KW-1185">Reference proteome</keyword>